<protein>
    <submittedName>
        <fullName evidence="19">TonB-dependent siderophore receptor</fullName>
    </submittedName>
</protein>
<comment type="similarity">
    <text evidence="2 14 15">Belongs to the TonB-dependent receptor family.</text>
</comment>
<organism evidence="19 20">
    <name type="scientific">Rubritalea spongiae</name>
    <dbReference type="NCBI Taxonomy" id="430797"/>
    <lineage>
        <taxon>Bacteria</taxon>
        <taxon>Pseudomonadati</taxon>
        <taxon>Verrucomicrobiota</taxon>
        <taxon>Verrucomicrobiia</taxon>
        <taxon>Verrucomicrobiales</taxon>
        <taxon>Rubritaleaceae</taxon>
        <taxon>Rubritalea</taxon>
    </lineage>
</organism>
<keyword evidence="9" id="KW-0406">Ion transport</keyword>
<evidence type="ECO:0000313" key="19">
    <source>
        <dbReference type="EMBL" id="MFD2277632.1"/>
    </source>
</evidence>
<evidence type="ECO:0000256" key="13">
    <source>
        <dbReference type="ARBA" id="ARBA00023237"/>
    </source>
</evidence>
<dbReference type="Gene3D" id="2.170.130.10">
    <property type="entry name" value="TonB-dependent receptor, plug domain"/>
    <property type="match status" value="1"/>
</dbReference>
<keyword evidence="5" id="KW-0410">Iron transport</keyword>
<dbReference type="CDD" id="cd01347">
    <property type="entry name" value="ligand_gated_channel"/>
    <property type="match status" value="1"/>
</dbReference>
<dbReference type="Proteomes" id="UP001597297">
    <property type="component" value="Unassembled WGS sequence"/>
</dbReference>
<dbReference type="EMBL" id="JBHUJC010000043">
    <property type="protein sequence ID" value="MFD2277632.1"/>
    <property type="molecule type" value="Genomic_DNA"/>
</dbReference>
<evidence type="ECO:0000256" key="2">
    <source>
        <dbReference type="ARBA" id="ARBA00009810"/>
    </source>
</evidence>
<dbReference type="InterPro" id="IPR039426">
    <property type="entry name" value="TonB-dep_rcpt-like"/>
</dbReference>
<evidence type="ECO:0000256" key="8">
    <source>
        <dbReference type="ARBA" id="ARBA00023004"/>
    </source>
</evidence>
<keyword evidence="11 14" id="KW-0472">Membrane</keyword>
<dbReference type="NCBIfam" id="TIGR01783">
    <property type="entry name" value="TonB-siderophor"/>
    <property type="match status" value="1"/>
</dbReference>
<dbReference type="PANTHER" id="PTHR32552">
    <property type="entry name" value="FERRICHROME IRON RECEPTOR-RELATED"/>
    <property type="match status" value="1"/>
</dbReference>
<feature type="compositionally biased region" description="Polar residues" evidence="16">
    <location>
        <begin position="20"/>
        <end position="34"/>
    </location>
</feature>
<evidence type="ECO:0000256" key="10">
    <source>
        <dbReference type="ARBA" id="ARBA00023077"/>
    </source>
</evidence>
<feature type="domain" description="TonB-dependent receptor-like beta-barrel" evidence="17">
    <location>
        <begin position="236"/>
        <end position="697"/>
    </location>
</feature>
<dbReference type="InterPro" id="IPR010105">
    <property type="entry name" value="TonB_sidphr_rcpt"/>
</dbReference>
<proteinExistence type="inferred from homology"/>
<comment type="caution">
    <text evidence="19">The sequence shown here is derived from an EMBL/GenBank/DDBJ whole genome shotgun (WGS) entry which is preliminary data.</text>
</comment>
<keyword evidence="6 14" id="KW-0812">Transmembrane</keyword>
<dbReference type="InterPro" id="IPR036942">
    <property type="entry name" value="Beta-barrel_TonB_sf"/>
</dbReference>
<reference evidence="20" key="1">
    <citation type="journal article" date="2019" name="Int. J. Syst. Evol. Microbiol.">
        <title>The Global Catalogue of Microorganisms (GCM) 10K type strain sequencing project: providing services to taxonomists for standard genome sequencing and annotation.</title>
        <authorList>
            <consortium name="The Broad Institute Genomics Platform"/>
            <consortium name="The Broad Institute Genome Sequencing Center for Infectious Disease"/>
            <person name="Wu L."/>
            <person name="Ma J."/>
        </authorList>
    </citation>
    <scope>NUCLEOTIDE SEQUENCE [LARGE SCALE GENOMIC DNA]</scope>
    <source>
        <strain evidence="20">JCM 16545</strain>
    </source>
</reference>
<feature type="domain" description="TonB-dependent receptor plug" evidence="18">
    <location>
        <begin position="64"/>
        <end position="163"/>
    </location>
</feature>
<comment type="subcellular location">
    <subcellularLocation>
        <location evidence="1 14">Cell outer membrane</location>
        <topology evidence="1 14">Multi-pass membrane protein</topology>
    </subcellularLocation>
</comment>
<dbReference type="Pfam" id="PF07715">
    <property type="entry name" value="Plug"/>
    <property type="match status" value="1"/>
</dbReference>
<evidence type="ECO:0000256" key="14">
    <source>
        <dbReference type="PROSITE-ProRule" id="PRU01360"/>
    </source>
</evidence>
<dbReference type="InterPro" id="IPR000531">
    <property type="entry name" value="Beta-barrel_TonB"/>
</dbReference>
<dbReference type="PROSITE" id="PS52016">
    <property type="entry name" value="TONB_DEPENDENT_REC_3"/>
    <property type="match status" value="1"/>
</dbReference>
<evidence type="ECO:0000256" key="6">
    <source>
        <dbReference type="ARBA" id="ARBA00022692"/>
    </source>
</evidence>
<dbReference type="InterPro" id="IPR012910">
    <property type="entry name" value="Plug_dom"/>
</dbReference>
<dbReference type="PANTHER" id="PTHR32552:SF68">
    <property type="entry name" value="FERRICHROME OUTER MEMBRANE TRANSPORTER_PHAGE RECEPTOR"/>
    <property type="match status" value="1"/>
</dbReference>
<evidence type="ECO:0000256" key="3">
    <source>
        <dbReference type="ARBA" id="ARBA00022448"/>
    </source>
</evidence>
<keyword evidence="7" id="KW-0732">Signal</keyword>
<evidence type="ECO:0000256" key="15">
    <source>
        <dbReference type="RuleBase" id="RU003357"/>
    </source>
</evidence>
<dbReference type="RefSeq" id="WP_377093684.1">
    <property type="nucleotide sequence ID" value="NZ_JBHSJM010000001.1"/>
</dbReference>
<sequence length="731" mass="80933">MPSMRHALLFTTCIASTISSTEAQEAPSESNSPDDSLAPTTIIAESPDIETTTSPYGKILSPITEIPRSIDIITRKQFEERGALNVQDSLGYTAGVFAGPFGFDTRLDDSKIRGINPLNFQDGFQSHFRFYNTTRPEIYGTESVEVIKGASSILYGQGALGGIVNTISKLPQETAQREINLQYGSHDRRQAAFDFTGPIGESGNFFYRLVGLVRESGTQVDWVNDDALMLMPSITWKPSDDTSLTLLASFQDNNGGSSIQFYDAADPQIASVNIDSDDFFGQPGWDKYDSKQSAFSLFFDHKINDIFSFNTNARYSQGSVDYRYVQALPSSLTGSFGLPNPQAGSLYGATYRDESSSDIWSVNSSIVADFTTGNLEHKAVFGIDYVEAVTDSNRPTSELGTDLRGYNVLWGGTPFFSLPQTINFADPAYDLSISDLPYDQRISQRITQVGLRLSDVIKHKNWIFSLGARYDTVDQKHDRNYDIAGLPLDKSSSDSAFSFDGGVMYQFSNGITPYYSYSEAFEAQDVDFTTGKSFDPRTGRQHEIGLKYRPSNSNTLLTFAMFDIEESNRLVSANGVSNTPVDASYQGAELEIQHRWHDFYFQGALTLMQTETGDEWSSDPTIGDKLPNIPDQQASAWVTYAPEAGKLENFRSGLGIRYIGETYSPSNSLNTDDQTLVDAMIGYRIGDIDLQLNATNLFDKEYVAGYSEGATGQGQFWGSRRFVNLSATYHF</sequence>
<keyword evidence="12 19" id="KW-0675">Receptor</keyword>
<evidence type="ECO:0000256" key="9">
    <source>
        <dbReference type="ARBA" id="ARBA00023065"/>
    </source>
</evidence>
<keyword evidence="8" id="KW-0408">Iron</keyword>
<keyword evidence="20" id="KW-1185">Reference proteome</keyword>
<evidence type="ECO:0000256" key="11">
    <source>
        <dbReference type="ARBA" id="ARBA00023136"/>
    </source>
</evidence>
<keyword evidence="4 14" id="KW-1134">Transmembrane beta strand</keyword>
<evidence type="ECO:0000256" key="1">
    <source>
        <dbReference type="ARBA" id="ARBA00004571"/>
    </source>
</evidence>
<dbReference type="SUPFAM" id="SSF56935">
    <property type="entry name" value="Porins"/>
    <property type="match status" value="1"/>
</dbReference>
<dbReference type="Gene3D" id="2.40.170.20">
    <property type="entry name" value="TonB-dependent receptor, beta-barrel domain"/>
    <property type="match status" value="1"/>
</dbReference>
<dbReference type="Pfam" id="PF00593">
    <property type="entry name" value="TonB_dep_Rec_b-barrel"/>
    <property type="match status" value="1"/>
</dbReference>
<feature type="region of interest" description="Disordered" evidence="16">
    <location>
        <begin position="20"/>
        <end position="56"/>
    </location>
</feature>
<evidence type="ECO:0000256" key="12">
    <source>
        <dbReference type="ARBA" id="ARBA00023170"/>
    </source>
</evidence>
<dbReference type="InterPro" id="IPR037066">
    <property type="entry name" value="Plug_dom_sf"/>
</dbReference>
<evidence type="ECO:0000256" key="16">
    <source>
        <dbReference type="SAM" id="MobiDB-lite"/>
    </source>
</evidence>
<accession>A0ABW5E5J4</accession>
<evidence type="ECO:0000256" key="4">
    <source>
        <dbReference type="ARBA" id="ARBA00022452"/>
    </source>
</evidence>
<keyword evidence="10 15" id="KW-0798">TonB box</keyword>
<keyword evidence="13 14" id="KW-0998">Cell outer membrane</keyword>
<keyword evidence="3 14" id="KW-0813">Transport</keyword>
<gene>
    <name evidence="19" type="ORF">ACFSQZ_14270</name>
</gene>
<name>A0ABW5E5J4_9BACT</name>
<evidence type="ECO:0000259" key="17">
    <source>
        <dbReference type="Pfam" id="PF00593"/>
    </source>
</evidence>
<evidence type="ECO:0000259" key="18">
    <source>
        <dbReference type="Pfam" id="PF07715"/>
    </source>
</evidence>
<evidence type="ECO:0000256" key="5">
    <source>
        <dbReference type="ARBA" id="ARBA00022496"/>
    </source>
</evidence>
<evidence type="ECO:0000256" key="7">
    <source>
        <dbReference type="ARBA" id="ARBA00022729"/>
    </source>
</evidence>
<evidence type="ECO:0000313" key="20">
    <source>
        <dbReference type="Proteomes" id="UP001597297"/>
    </source>
</evidence>